<accession>A0A6C0K3L6</accession>
<organism evidence="1">
    <name type="scientific">viral metagenome</name>
    <dbReference type="NCBI Taxonomy" id="1070528"/>
    <lineage>
        <taxon>unclassified sequences</taxon>
        <taxon>metagenomes</taxon>
        <taxon>organismal metagenomes</taxon>
    </lineage>
</organism>
<reference evidence="1" key="1">
    <citation type="journal article" date="2020" name="Nature">
        <title>Giant virus diversity and host interactions through global metagenomics.</title>
        <authorList>
            <person name="Schulz F."/>
            <person name="Roux S."/>
            <person name="Paez-Espino D."/>
            <person name="Jungbluth S."/>
            <person name="Walsh D.A."/>
            <person name="Denef V.J."/>
            <person name="McMahon K.D."/>
            <person name="Konstantinidis K.T."/>
            <person name="Eloe-Fadrosh E.A."/>
            <person name="Kyrpides N.C."/>
            <person name="Woyke T."/>
        </authorList>
    </citation>
    <scope>NUCLEOTIDE SEQUENCE</scope>
    <source>
        <strain evidence="1">GVMAG-S-1101169-75</strain>
    </source>
</reference>
<evidence type="ECO:0000313" key="1">
    <source>
        <dbReference type="EMBL" id="QHU11741.1"/>
    </source>
</evidence>
<proteinExistence type="predicted"/>
<dbReference type="EMBL" id="MN740789">
    <property type="protein sequence ID" value="QHU11741.1"/>
    <property type="molecule type" value="Genomic_DNA"/>
</dbReference>
<dbReference type="AlphaFoldDB" id="A0A6C0K3L6"/>
<sequence length="254" mass="30215">MTTVTTGTSLYLYRTHLWDDMRRSMYQKMQHDLGVENVYLLFDNTGNRFEGTLESNMILFTMEDCWKINRLHRCNKRQIEAQLLLFEERCGERKYDYLWLIEYDVACDGNWKVALNKVSTREEDFLATVVCSYAERMLWNGWFQLSGPRWLKPPLAQRVCSFFPVVRFSRQLIETLRENCGRYSGFCEVFVPTLAFEKGLKCGNLPQEMLGDYFTYEETPRSRENAFVLETPRQDDRLYHPILYPEQGFINRSS</sequence>
<name>A0A6C0K3L6_9ZZZZ</name>
<evidence type="ECO:0008006" key="2">
    <source>
        <dbReference type="Google" id="ProtNLM"/>
    </source>
</evidence>
<protein>
    <recommendedName>
        <fullName evidence="2">Glycosyltransferase</fullName>
    </recommendedName>
</protein>